<name>A0A2K0T9F4_9HYPO</name>
<dbReference type="SUPFAM" id="SSF52540">
    <property type="entry name" value="P-loop containing nucleoside triphosphate hydrolases"/>
    <property type="match status" value="1"/>
</dbReference>
<keyword evidence="1" id="KW-0677">Repeat</keyword>
<dbReference type="SUPFAM" id="SSF48403">
    <property type="entry name" value="Ankyrin repeat"/>
    <property type="match status" value="1"/>
</dbReference>
<evidence type="ECO:0000313" key="7">
    <source>
        <dbReference type="Proteomes" id="UP000236546"/>
    </source>
</evidence>
<gene>
    <name evidence="6" type="ORF">TGAMA5MH_05838</name>
</gene>
<dbReference type="Proteomes" id="UP000236546">
    <property type="component" value="Unassembled WGS sequence"/>
</dbReference>
<dbReference type="GO" id="GO:0009116">
    <property type="term" value="P:nucleoside metabolic process"/>
    <property type="evidence" value="ECO:0007669"/>
    <property type="project" value="InterPro"/>
</dbReference>
<feature type="repeat" description="ANK" evidence="2">
    <location>
        <begin position="997"/>
        <end position="1029"/>
    </location>
</feature>
<protein>
    <submittedName>
        <fullName evidence="6">Uncharacterized protein</fullName>
    </submittedName>
</protein>
<feature type="domain" description="GPI inositol-deacylase winged helix" evidence="4">
    <location>
        <begin position="655"/>
        <end position="733"/>
    </location>
</feature>
<sequence>MPQPDDYTVGWICAIRTEYVAARAFLDEEHEGPTAVSPNDNNAYTLGKIWGHNVVIAVLPDGEYGTSSAASVARDMMHSFCNVRIGLMVGIGGGAPSQRHDIRLGDVVVSAPRDGKGGVFQYDFGKTIQDQSFQPTGFLNQPPAVLRTAMTVLSGQYESDGHGLEGDINNILLQKKRLQKAYSRPHQSLDRLYRSDIVHPRYCDNCSAICSTDVLRVALRPERTEDEDNPAIHYGIIASGNQLMKDALLRDKLAAEEDILCFEMEAAGLMNHFPCLVIRGICDYSDSHKNKEWQGYAAMTAAAYAKDLLRRIAPNRIEAEKKISEVLSGVQQSIDEVIQVQHDQANKDFLDWLTPIEYGPQHSDFFNRREPGTGQWFLGCDEYQTWLDSHKNTLFCPGIPGSGKTILTAIVINDLITRFGNDPTIGIAYIYFNFRQKDEQKIEYLMASLLKQLARSQSFPESVKDLFSQYKERRTRPSTDEISKALQVVATMYSKVFIIVDALDECQPFNDCGLRLLSYIFDLQANSVTNLFATSRPIPDIEGQFKTHLRREISATNEDVRTYLDGHMSDLPRCILNRPDIQEKIKTEIASAVEGMFLLAQLYLDSLKDKTSVKQIKSSLERFNKQSQLGLGEDKKRRVLEKAYEQAMDRINSQMPGFQVLGKKVLAWITSAKRQLTTLELQHALGVEVGSTELDPDNLPEIEDLISACAGLVTFDKESNVIRLVHYTTQEYFDRTRQDWFPDAEADITEVCIAYLSFSIFESGCYQFLSREHGRLRSNPLYSYAAHNWGHHARAAPDKRLILDFLEDEAKASASYQALIFIEYGYHTNVVDEEIVSVHLAAYFGLMCMTSLLENGHDVDFRDYYGRTPLSCAAAEGQEATVRLLLEHGADMEAKDQFCWTPISQAALHGHEGIVKLLYEKGANFEAKDNQGWTPLLLAIEDGHEAIVRLLLEMGADIEVTISSGCTPIYYAASHGHESIVRLLVERHADVGAADVSGSTPLHEAARSGYESTVRVLLEKGADIMAIAEYEGTPLHLAAKFGHESTVRLLLEKGADIDSIDWNYGDTALHLAATWGNESTVRLLLEKGADTSITETYFGHTPLQRAAEHGHESIVVLLEQHSR</sequence>
<dbReference type="Gene3D" id="1.25.40.20">
    <property type="entry name" value="Ankyrin repeat-containing domain"/>
    <property type="match status" value="4"/>
</dbReference>
<dbReference type="Pfam" id="PF12796">
    <property type="entry name" value="Ank_2"/>
    <property type="match status" value="3"/>
</dbReference>
<dbReference type="Pfam" id="PF22939">
    <property type="entry name" value="WHD_GPIID"/>
    <property type="match status" value="1"/>
</dbReference>
<evidence type="ECO:0000259" key="5">
    <source>
        <dbReference type="Pfam" id="PF24883"/>
    </source>
</evidence>
<dbReference type="GO" id="GO:0003824">
    <property type="term" value="F:catalytic activity"/>
    <property type="evidence" value="ECO:0007669"/>
    <property type="project" value="InterPro"/>
</dbReference>
<dbReference type="InterPro" id="IPR027417">
    <property type="entry name" value="P-loop_NTPase"/>
</dbReference>
<dbReference type="AlphaFoldDB" id="A0A2K0T9F4"/>
<evidence type="ECO:0000256" key="1">
    <source>
        <dbReference type="ARBA" id="ARBA00022737"/>
    </source>
</evidence>
<dbReference type="PANTHER" id="PTHR46082:SF11">
    <property type="entry name" value="AAA+ ATPASE DOMAIN-CONTAINING PROTEIN-RELATED"/>
    <property type="match status" value="1"/>
</dbReference>
<reference evidence="6 7" key="1">
    <citation type="submission" date="2017-02" db="EMBL/GenBank/DDBJ databases">
        <title>Genomes of Trichoderma spp. with biocontrol activity.</title>
        <authorList>
            <person name="Gardiner D."/>
            <person name="Kazan K."/>
            <person name="Vos C."/>
            <person name="Harvey P."/>
        </authorList>
    </citation>
    <scope>NUCLEOTIDE SEQUENCE [LARGE SCALE GENOMIC DNA]</scope>
    <source>
        <strain evidence="6 7">A5MH</strain>
    </source>
</reference>
<keyword evidence="2" id="KW-0040">ANK repeat</keyword>
<comment type="caution">
    <text evidence="6">The sequence shown here is derived from an EMBL/GenBank/DDBJ whole genome shotgun (WGS) entry which is preliminary data.</text>
</comment>
<dbReference type="Pfam" id="PF24883">
    <property type="entry name" value="NPHP3_N"/>
    <property type="match status" value="1"/>
</dbReference>
<dbReference type="PROSITE" id="PS50088">
    <property type="entry name" value="ANK_REPEAT"/>
    <property type="match status" value="7"/>
</dbReference>
<feature type="repeat" description="ANK" evidence="2">
    <location>
        <begin position="1064"/>
        <end position="1096"/>
    </location>
</feature>
<proteinExistence type="predicted"/>
<feature type="domain" description="Nucleoside phosphorylase" evidence="3">
    <location>
        <begin position="10"/>
        <end position="302"/>
    </location>
</feature>
<feature type="repeat" description="ANK" evidence="2">
    <location>
        <begin position="931"/>
        <end position="963"/>
    </location>
</feature>
<dbReference type="InterPro" id="IPR056884">
    <property type="entry name" value="NPHP3-like_N"/>
</dbReference>
<accession>A0A2K0T9F4</accession>
<dbReference type="InterPro" id="IPR035994">
    <property type="entry name" value="Nucleoside_phosphorylase_sf"/>
</dbReference>
<dbReference type="OrthoDB" id="5142935at2759"/>
<dbReference type="InterPro" id="IPR036770">
    <property type="entry name" value="Ankyrin_rpt-contain_sf"/>
</dbReference>
<evidence type="ECO:0000259" key="4">
    <source>
        <dbReference type="Pfam" id="PF22939"/>
    </source>
</evidence>
<dbReference type="InterPro" id="IPR054471">
    <property type="entry name" value="GPIID_WHD"/>
</dbReference>
<dbReference type="Gene3D" id="3.40.50.1580">
    <property type="entry name" value="Nucleoside phosphorylase domain"/>
    <property type="match status" value="1"/>
</dbReference>
<dbReference type="Gene3D" id="3.40.50.300">
    <property type="entry name" value="P-loop containing nucleotide triphosphate hydrolases"/>
    <property type="match status" value="1"/>
</dbReference>
<dbReference type="SUPFAM" id="SSF53167">
    <property type="entry name" value="Purine and uridine phosphorylases"/>
    <property type="match status" value="1"/>
</dbReference>
<evidence type="ECO:0000259" key="3">
    <source>
        <dbReference type="Pfam" id="PF01048"/>
    </source>
</evidence>
<evidence type="ECO:0000256" key="2">
    <source>
        <dbReference type="PROSITE-ProRule" id="PRU00023"/>
    </source>
</evidence>
<dbReference type="PRINTS" id="PR01415">
    <property type="entry name" value="ANKYRIN"/>
</dbReference>
<feature type="repeat" description="ANK" evidence="2">
    <location>
        <begin position="901"/>
        <end position="930"/>
    </location>
</feature>
<dbReference type="Pfam" id="PF01048">
    <property type="entry name" value="PNP_UDP_1"/>
    <property type="match status" value="1"/>
</dbReference>
<feature type="repeat" description="ANK" evidence="2">
    <location>
        <begin position="865"/>
        <end position="897"/>
    </location>
</feature>
<feature type="repeat" description="ANK" evidence="2">
    <location>
        <begin position="964"/>
        <end position="996"/>
    </location>
</feature>
<dbReference type="InterPro" id="IPR000845">
    <property type="entry name" value="Nucleoside_phosphorylase_d"/>
</dbReference>
<dbReference type="SMART" id="SM00248">
    <property type="entry name" value="ANK"/>
    <property type="match status" value="8"/>
</dbReference>
<dbReference type="PROSITE" id="PS50297">
    <property type="entry name" value="ANK_REP_REGION"/>
    <property type="match status" value="7"/>
</dbReference>
<dbReference type="EMBL" id="MTYH01000051">
    <property type="protein sequence ID" value="PNP42156.1"/>
    <property type="molecule type" value="Genomic_DNA"/>
</dbReference>
<feature type="repeat" description="ANK" evidence="2">
    <location>
        <begin position="1030"/>
        <end position="1062"/>
    </location>
</feature>
<dbReference type="InterPro" id="IPR053137">
    <property type="entry name" value="NLR-like"/>
</dbReference>
<feature type="domain" description="Nephrocystin 3-like N-terminal" evidence="5">
    <location>
        <begin position="372"/>
        <end position="536"/>
    </location>
</feature>
<dbReference type="InterPro" id="IPR002110">
    <property type="entry name" value="Ankyrin_rpt"/>
</dbReference>
<dbReference type="PANTHER" id="PTHR46082">
    <property type="entry name" value="ATP/GTP-BINDING PROTEIN-RELATED"/>
    <property type="match status" value="1"/>
</dbReference>
<organism evidence="6 7">
    <name type="scientific">Trichoderma gamsii</name>
    <dbReference type="NCBI Taxonomy" id="398673"/>
    <lineage>
        <taxon>Eukaryota</taxon>
        <taxon>Fungi</taxon>
        <taxon>Dikarya</taxon>
        <taxon>Ascomycota</taxon>
        <taxon>Pezizomycotina</taxon>
        <taxon>Sordariomycetes</taxon>
        <taxon>Hypocreomycetidae</taxon>
        <taxon>Hypocreales</taxon>
        <taxon>Hypocreaceae</taxon>
        <taxon>Trichoderma</taxon>
    </lineage>
</organism>
<evidence type="ECO:0000313" key="6">
    <source>
        <dbReference type="EMBL" id="PNP42156.1"/>
    </source>
</evidence>